<keyword evidence="7 8" id="KW-0342">GTP-binding</keyword>
<dbReference type="PROSITE" id="PS01266">
    <property type="entry name" value="ADENYLOSUCCIN_SYN_1"/>
    <property type="match status" value="1"/>
</dbReference>
<dbReference type="Gene3D" id="1.10.300.10">
    <property type="entry name" value="Adenylosuccinate Synthetase, subunit A, domain 2"/>
    <property type="match status" value="1"/>
</dbReference>
<dbReference type="UniPathway" id="UPA00075">
    <property type="reaction ID" value="UER00335"/>
</dbReference>
<keyword evidence="5 8" id="KW-0658">Purine biosynthesis</keyword>
<dbReference type="RefSeq" id="WP_034714312.1">
    <property type="nucleotide sequence ID" value="NZ_JPRH01000009.1"/>
</dbReference>
<feature type="binding site" evidence="8">
    <location>
        <position position="11"/>
    </location>
    <ligand>
        <name>Mg(2+)</name>
        <dbReference type="ChEBI" id="CHEBI:18420"/>
    </ligand>
</feature>
<dbReference type="GO" id="GO:0005737">
    <property type="term" value="C:cytoplasm"/>
    <property type="evidence" value="ECO:0007669"/>
    <property type="project" value="UniProtKB-SubCell"/>
</dbReference>
<proteinExistence type="inferred from homology"/>
<dbReference type="SUPFAM" id="SSF52540">
    <property type="entry name" value="P-loop containing nucleoside triphosphate hydrolases"/>
    <property type="match status" value="1"/>
</dbReference>
<dbReference type="FunFam" id="3.90.170.10:FF:000001">
    <property type="entry name" value="Adenylosuccinate synthetase"/>
    <property type="match status" value="1"/>
</dbReference>
<keyword evidence="6 8" id="KW-0460">Magnesium</keyword>
<feature type="binding site" evidence="8">
    <location>
        <begin position="10"/>
        <end position="16"/>
    </location>
    <ligand>
        <name>GTP</name>
        <dbReference type="ChEBI" id="CHEBI:37565"/>
    </ligand>
</feature>
<feature type="binding site" description="in other chain" evidence="8">
    <location>
        <position position="129"/>
    </location>
    <ligand>
        <name>IMP</name>
        <dbReference type="ChEBI" id="CHEBI:58053"/>
        <note>ligand shared between dimeric partners</note>
    </ligand>
</feature>
<feature type="binding site" description="in other chain" evidence="8">
    <location>
        <begin position="11"/>
        <end position="14"/>
    </location>
    <ligand>
        <name>IMP</name>
        <dbReference type="ChEBI" id="CHEBI:58053"/>
        <note>ligand shared between dimeric partners</note>
    </ligand>
</feature>
<keyword evidence="8" id="KW-0963">Cytoplasm</keyword>
<evidence type="ECO:0000256" key="8">
    <source>
        <dbReference type="HAMAP-Rule" id="MF_00011"/>
    </source>
</evidence>
<dbReference type="OrthoDB" id="9807553at2"/>
<dbReference type="InterPro" id="IPR018220">
    <property type="entry name" value="Adenylosuccin_syn_GTP-bd"/>
</dbReference>
<dbReference type="GO" id="GO:0046040">
    <property type="term" value="P:IMP metabolic process"/>
    <property type="evidence" value="ECO:0007669"/>
    <property type="project" value="TreeGrafter"/>
</dbReference>
<feature type="binding site" evidence="8">
    <location>
        <position position="143"/>
    </location>
    <ligand>
        <name>IMP</name>
        <dbReference type="ChEBI" id="CHEBI:58053"/>
        <note>ligand shared between dimeric partners</note>
    </ligand>
</feature>
<dbReference type="GO" id="GO:0004019">
    <property type="term" value="F:adenylosuccinate synthase activity"/>
    <property type="evidence" value="ECO:0007669"/>
    <property type="project" value="UniProtKB-UniRule"/>
</dbReference>
<comment type="subcellular location">
    <subcellularLocation>
        <location evidence="8">Cytoplasm</location>
    </subcellularLocation>
</comment>
<evidence type="ECO:0000256" key="4">
    <source>
        <dbReference type="ARBA" id="ARBA00022741"/>
    </source>
</evidence>
<dbReference type="GO" id="GO:0044208">
    <property type="term" value="P:'de novo' AMP biosynthetic process"/>
    <property type="evidence" value="ECO:0007669"/>
    <property type="project" value="UniProtKB-UniRule"/>
</dbReference>
<comment type="function">
    <text evidence="8">Plays an important role in the de novo pathway of purine nucleotide biosynthesis. Catalyzes the first committed step in the biosynthesis of AMP from IMP.</text>
</comment>
<dbReference type="Proteomes" id="UP000028705">
    <property type="component" value="Unassembled WGS sequence"/>
</dbReference>
<dbReference type="Pfam" id="PF00709">
    <property type="entry name" value="Adenylsucc_synt"/>
    <property type="match status" value="1"/>
</dbReference>
<dbReference type="InterPro" id="IPR001114">
    <property type="entry name" value="Adenylosuccinate_synthetase"/>
</dbReference>
<dbReference type="EC" id="6.3.4.4" evidence="8 9"/>
<feature type="binding site" evidence="8">
    <location>
        <begin position="410"/>
        <end position="412"/>
    </location>
    <ligand>
        <name>GTP</name>
        <dbReference type="ChEBI" id="CHEBI:37565"/>
    </ligand>
</feature>
<dbReference type="Gene3D" id="3.90.170.10">
    <property type="entry name" value="Adenylosuccinate Synthetase, subunit A, domain 3"/>
    <property type="match status" value="1"/>
</dbReference>
<feature type="binding site" evidence="8">
    <location>
        <begin position="38"/>
        <end position="40"/>
    </location>
    <ligand>
        <name>GTP</name>
        <dbReference type="ChEBI" id="CHEBI:37565"/>
    </ligand>
</feature>
<keyword evidence="4 8" id="KW-0547">Nucleotide-binding</keyword>
<dbReference type="InterPro" id="IPR042110">
    <property type="entry name" value="Adenylosuccinate_synth_dom2"/>
</dbReference>
<name>A0A086A267_9FLAO</name>
<dbReference type="AlphaFoldDB" id="A0A086A267"/>
<reference evidence="10 11" key="1">
    <citation type="submission" date="2014-07" db="EMBL/GenBank/DDBJ databases">
        <title>Genome of Chryseobacterium soli DSM 19298.</title>
        <authorList>
            <person name="Stropko S.J."/>
            <person name="Pipes S.E."/>
            <person name="Newman J."/>
        </authorList>
    </citation>
    <scope>NUCLEOTIDE SEQUENCE [LARGE SCALE GENOMIC DNA]</scope>
    <source>
        <strain evidence="10 11">DSM 19298</strain>
    </source>
</reference>
<dbReference type="GO" id="GO:0000287">
    <property type="term" value="F:magnesium ion binding"/>
    <property type="evidence" value="ECO:0007669"/>
    <property type="project" value="UniProtKB-UniRule"/>
</dbReference>
<dbReference type="EMBL" id="JPRH01000009">
    <property type="protein sequence ID" value="KFF10781.1"/>
    <property type="molecule type" value="Genomic_DNA"/>
</dbReference>
<feature type="binding site" evidence="8">
    <location>
        <begin position="298"/>
        <end position="304"/>
    </location>
    <ligand>
        <name>substrate</name>
    </ligand>
</feature>
<accession>A0A086A267</accession>
<sequence>MDIVLGLQWGDEGKGKFIDLISEGYDIAARFNGGANAGHSIERNGKRITLKSLPSGIFMKGVQNVIGTGTVLDPVSFRKEIINLQEFDTTVQPEKNLIISRKAHLVLPTYKLLDIFMEDNPEYTTIGTTRNGIAQAYSNKILRQNLRVGDIESTDFKSRVEHILKRDYRLLAGGDMILPSLEEISTEFFEAIDFLKKFIRTETELFLNVALFEGKKVLAEGSQAAMLDIDHGTYPYVTSSSTTAAGACSGLGVSPKKIGEIFGIAKAYCTRVGNGVFPTEIFDELGEEIRTKGNEFGSNTGRPRRIGWLDLPALRYAIMINGVTQMILTKADILSGMKSIAVCTHYELEDGTVETVSGSLPENARPVLKWMESWSADISNLKEASLLPEELKNFLSFLEEELGVSVGYLSTGPGREQIIKMKELELVE</sequence>
<dbReference type="GO" id="GO:0005525">
    <property type="term" value="F:GTP binding"/>
    <property type="evidence" value="ECO:0007669"/>
    <property type="project" value="UniProtKB-UniRule"/>
</dbReference>
<feature type="binding site" description="in other chain" evidence="8">
    <location>
        <position position="238"/>
    </location>
    <ligand>
        <name>IMP</name>
        <dbReference type="ChEBI" id="CHEBI:58053"/>
        <note>ligand shared between dimeric partners</note>
    </ligand>
</feature>
<evidence type="ECO:0000313" key="10">
    <source>
        <dbReference type="EMBL" id="KFF10781.1"/>
    </source>
</evidence>
<dbReference type="HAMAP" id="MF_00011">
    <property type="entry name" value="Adenylosucc_synth"/>
    <property type="match status" value="1"/>
</dbReference>
<dbReference type="PANTHER" id="PTHR11846:SF0">
    <property type="entry name" value="ADENYLOSUCCINATE SYNTHETASE"/>
    <property type="match status" value="1"/>
</dbReference>
<dbReference type="InterPro" id="IPR042111">
    <property type="entry name" value="Adenylosuccinate_synth_dom3"/>
</dbReference>
<gene>
    <name evidence="8" type="primary">purA</name>
    <name evidence="10" type="ORF">IW15_18975</name>
</gene>
<feature type="active site" description="Proton acceptor" evidence="8">
    <location>
        <position position="11"/>
    </location>
</feature>
<dbReference type="CDD" id="cd03108">
    <property type="entry name" value="AdSS"/>
    <property type="match status" value="1"/>
</dbReference>
<evidence type="ECO:0000256" key="3">
    <source>
        <dbReference type="ARBA" id="ARBA00022723"/>
    </source>
</evidence>
<feature type="active site" description="Proton donor" evidence="8">
    <location>
        <position position="39"/>
    </location>
</feature>
<comment type="similarity">
    <text evidence="8 9">Belongs to the adenylosuccinate synthetase family.</text>
</comment>
<dbReference type="InterPro" id="IPR027417">
    <property type="entry name" value="P-loop_NTPase"/>
</dbReference>
<keyword evidence="3 8" id="KW-0479">Metal-binding</keyword>
<feature type="binding site" evidence="8">
    <location>
        <position position="38"/>
    </location>
    <ligand>
        <name>Mg(2+)</name>
        <dbReference type="ChEBI" id="CHEBI:18420"/>
    </ligand>
</feature>
<keyword evidence="2 8" id="KW-0436">Ligase</keyword>
<feature type="binding site" evidence="8">
    <location>
        <begin position="330"/>
        <end position="332"/>
    </location>
    <ligand>
        <name>GTP</name>
        <dbReference type="ChEBI" id="CHEBI:37565"/>
    </ligand>
</feature>
<evidence type="ECO:0000313" key="11">
    <source>
        <dbReference type="Proteomes" id="UP000028705"/>
    </source>
</evidence>
<dbReference type="NCBIfam" id="TIGR00184">
    <property type="entry name" value="purA"/>
    <property type="match status" value="1"/>
</dbReference>
<comment type="catalytic activity">
    <reaction evidence="8 9">
        <text>IMP + L-aspartate + GTP = N(6)-(1,2-dicarboxyethyl)-AMP + GDP + phosphate + 2 H(+)</text>
        <dbReference type="Rhea" id="RHEA:15753"/>
        <dbReference type="ChEBI" id="CHEBI:15378"/>
        <dbReference type="ChEBI" id="CHEBI:29991"/>
        <dbReference type="ChEBI" id="CHEBI:37565"/>
        <dbReference type="ChEBI" id="CHEBI:43474"/>
        <dbReference type="ChEBI" id="CHEBI:57567"/>
        <dbReference type="ChEBI" id="CHEBI:58053"/>
        <dbReference type="ChEBI" id="CHEBI:58189"/>
        <dbReference type="EC" id="6.3.4.4"/>
    </reaction>
</comment>
<feature type="binding site" evidence="8">
    <location>
        <position position="304"/>
    </location>
    <ligand>
        <name>GTP</name>
        <dbReference type="ChEBI" id="CHEBI:37565"/>
    </ligand>
</feature>
<feature type="binding site" description="in other chain" evidence="8">
    <location>
        <position position="302"/>
    </location>
    <ligand>
        <name>IMP</name>
        <dbReference type="ChEBI" id="CHEBI:58053"/>
        <note>ligand shared between dimeric partners</note>
    </ligand>
</feature>
<feature type="binding site" description="in other chain" evidence="8">
    <location>
        <begin position="36"/>
        <end position="39"/>
    </location>
    <ligand>
        <name>IMP</name>
        <dbReference type="ChEBI" id="CHEBI:58053"/>
        <note>ligand shared between dimeric partners</note>
    </ligand>
</feature>
<dbReference type="eggNOG" id="COG0104">
    <property type="taxonomic scope" value="Bacteria"/>
</dbReference>
<organism evidence="10 11">
    <name type="scientific">Chryseobacterium soli</name>
    <dbReference type="NCBI Taxonomy" id="445961"/>
    <lineage>
        <taxon>Bacteria</taxon>
        <taxon>Pseudomonadati</taxon>
        <taxon>Bacteroidota</taxon>
        <taxon>Flavobacteriia</taxon>
        <taxon>Flavobacteriales</taxon>
        <taxon>Weeksellaceae</taxon>
        <taxon>Chryseobacterium group</taxon>
        <taxon>Chryseobacterium</taxon>
    </lineage>
</organism>
<dbReference type="NCBIfam" id="NF002223">
    <property type="entry name" value="PRK01117.1"/>
    <property type="match status" value="1"/>
</dbReference>
<dbReference type="InterPro" id="IPR042109">
    <property type="entry name" value="Adenylosuccinate_synth_dom1"/>
</dbReference>
<evidence type="ECO:0000256" key="2">
    <source>
        <dbReference type="ARBA" id="ARBA00022598"/>
    </source>
</evidence>
<dbReference type="SMART" id="SM00788">
    <property type="entry name" value="Adenylsucc_synt"/>
    <property type="match status" value="1"/>
</dbReference>
<protein>
    <recommendedName>
        <fullName evidence="8 9">Adenylosuccinate synthetase</fullName>
        <shortName evidence="8">AMPSase</shortName>
        <shortName evidence="8">AdSS</shortName>
        <ecNumber evidence="8 9">6.3.4.4</ecNumber>
    </recommendedName>
    <alternativeName>
        <fullName evidence="8">IMP--aspartate ligase</fullName>
    </alternativeName>
</protein>
<keyword evidence="11" id="KW-1185">Reference proteome</keyword>
<comment type="cofactor">
    <cofactor evidence="8">
        <name>Mg(2+)</name>
        <dbReference type="ChEBI" id="CHEBI:18420"/>
    </cofactor>
    <text evidence="8">Binds 1 Mg(2+) ion per subunit.</text>
</comment>
<dbReference type="STRING" id="445961.IW15_18975"/>
<evidence type="ECO:0000256" key="7">
    <source>
        <dbReference type="ARBA" id="ARBA00023134"/>
    </source>
</evidence>
<dbReference type="Gene3D" id="3.40.440.10">
    <property type="entry name" value="Adenylosuccinate Synthetase, subunit A, domain 1"/>
    <property type="match status" value="1"/>
</dbReference>
<evidence type="ECO:0000256" key="9">
    <source>
        <dbReference type="RuleBase" id="RU000520"/>
    </source>
</evidence>
<dbReference type="PANTHER" id="PTHR11846">
    <property type="entry name" value="ADENYLOSUCCINATE SYNTHETASE"/>
    <property type="match status" value="1"/>
</dbReference>
<feature type="binding site" description="in other chain" evidence="8">
    <location>
        <position position="223"/>
    </location>
    <ligand>
        <name>IMP</name>
        <dbReference type="ChEBI" id="CHEBI:58053"/>
        <note>ligand shared between dimeric partners</note>
    </ligand>
</feature>
<evidence type="ECO:0000256" key="5">
    <source>
        <dbReference type="ARBA" id="ARBA00022755"/>
    </source>
</evidence>
<comment type="caution">
    <text evidence="10">The sequence shown here is derived from an EMBL/GenBank/DDBJ whole genome shotgun (WGS) entry which is preliminary data.</text>
</comment>
<comment type="pathway">
    <text evidence="8 9">Purine metabolism; AMP biosynthesis via de novo pathway; AMP from IMP: step 1/2.</text>
</comment>
<evidence type="ECO:0000256" key="6">
    <source>
        <dbReference type="ARBA" id="ARBA00022842"/>
    </source>
</evidence>
<comment type="subunit">
    <text evidence="1 8">Homodimer.</text>
</comment>
<evidence type="ECO:0000256" key="1">
    <source>
        <dbReference type="ARBA" id="ARBA00011738"/>
    </source>
</evidence>